<protein>
    <submittedName>
        <fullName evidence="3">Ribonuclease H protein</fullName>
    </submittedName>
</protein>
<dbReference type="InterPro" id="IPR036397">
    <property type="entry name" value="RNaseH_sf"/>
</dbReference>
<dbReference type="Pfam" id="PF13456">
    <property type="entry name" value="RVT_3"/>
    <property type="match status" value="1"/>
</dbReference>
<dbReference type="PANTHER" id="PTHR47723">
    <property type="entry name" value="OS05G0353850 PROTEIN"/>
    <property type="match status" value="1"/>
</dbReference>
<gene>
    <name evidence="3" type="ORF">Sradi_5219400</name>
</gene>
<dbReference type="EMBL" id="JACGWJ010000024">
    <property type="protein sequence ID" value="KAL0319579.1"/>
    <property type="molecule type" value="Genomic_DNA"/>
</dbReference>
<dbReference type="InterPro" id="IPR053151">
    <property type="entry name" value="RNase_H-like"/>
</dbReference>
<evidence type="ECO:0000256" key="1">
    <source>
        <dbReference type="SAM" id="MobiDB-lite"/>
    </source>
</evidence>
<dbReference type="InterPro" id="IPR012337">
    <property type="entry name" value="RNaseH-like_sf"/>
</dbReference>
<dbReference type="GO" id="GO:0003676">
    <property type="term" value="F:nucleic acid binding"/>
    <property type="evidence" value="ECO:0007669"/>
    <property type="project" value="InterPro"/>
</dbReference>
<evidence type="ECO:0000259" key="2">
    <source>
        <dbReference type="PROSITE" id="PS50879"/>
    </source>
</evidence>
<organism evidence="3">
    <name type="scientific">Sesamum radiatum</name>
    <name type="common">Black benniseed</name>
    <dbReference type="NCBI Taxonomy" id="300843"/>
    <lineage>
        <taxon>Eukaryota</taxon>
        <taxon>Viridiplantae</taxon>
        <taxon>Streptophyta</taxon>
        <taxon>Embryophyta</taxon>
        <taxon>Tracheophyta</taxon>
        <taxon>Spermatophyta</taxon>
        <taxon>Magnoliopsida</taxon>
        <taxon>eudicotyledons</taxon>
        <taxon>Gunneridae</taxon>
        <taxon>Pentapetalae</taxon>
        <taxon>asterids</taxon>
        <taxon>lamiids</taxon>
        <taxon>Lamiales</taxon>
        <taxon>Pedaliaceae</taxon>
        <taxon>Sesamum</taxon>
    </lineage>
</organism>
<dbReference type="InterPro" id="IPR002156">
    <property type="entry name" value="RNaseH_domain"/>
</dbReference>
<name>A0AAW2LK82_SESRA</name>
<reference evidence="3" key="1">
    <citation type="submission" date="2020-06" db="EMBL/GenBank/DDBJ databases">
        <authorList>
            <person name="Li T."/>
            <person name="Hu X."/>
            <person name="Zhang T."/>
            <person name="Song X."/>
            <person name="Zhang H."/>
            <person name="Dai N."/>
            <person name="Sheng W."/>
            <person name="Hou X."/>
            <person name="Wei L."/>
        </authorList>
    </citation>
    <scope>NUCLEOTIDE SEQUENCE</scope>
    <source>
        <strain evidence="3">G02</strain>
        <tissue evidence="3">Leaf</tissue>
    </source>
</reference>
<dbReference type="Gene3D" id="3.30.420.10">
    <property type="entry name" value="Ribonuclease H-like superfamily/Ribonuclease H"/>
    <property type="match status" value="1"/>
</dbReference>
<dbReference type="AlphaFoldDB" id="A0AAW2LK82"/>
<proteinExistence type="predicted"/>
<dbReference type="PROSITE" id="PS50879">
    <property type="entry name" value="RNASE_H_1"/>
    <property type="match status" value="1"/>
</dbReference>
<reference evidence="3" key="2">
    <citation type="journal article" date="2024" name="Plant">
        <title>Genomic evolution and insights into agronomic trait innovations of Sesamum species.</title>
        <authorList>
            <person name="Miao H."/>
            <person name="Wang L."/>
            <person name="Qu L."/>
            <person name="Liu H."/>
            <person name="Sun Y."/>
            <person name="Le M."/>
            <person name="Wang Q."/>
            <person name="Wei S."/>
            <person name="Zheng Y."/>
            <person name="Lin W."/>
            <person name="Duan Y."/>
            <person name="Cao H."/>
            <person name="Xiong S."/>
            <person name="Wang X."/>
            <person name="Wei L."/>
            <person name="Li C."/>
            <person name="Ma Q."/>
            <person name="Ju M."/>
            <person name="Zhao R."/>
            <person name="Li G."/>
            <person name="Mu C."/>
            <person name="Tian Q."/>
            <person name="Mei H."/>
            <person name="Zhang T."/>
            <person name="Gao T."/>
            <person name="Zhang H."/>
        </authorList>
    </citation>
    <scope>NUCLEOTIDE SEQUENCE</scope>
    <source>
        <strain evidence="3">G02</strain>
    </source>
</reference>
<dbReference type="InterPro" id="IPR044730">
    <property type="entry name" value="RNase_H-like_dom_plant"/>
</dbReference>
<comment type="caution">
    <text evidence="3">The sequence shown here is derived from an EMBL/GenBank/DDBJ whole genome shotgun (WGS) entry which is preliminary data.</text>
</comment>
<feature type="region of interest" description="Disordered" evidence="1">
    <location>
        <begin position="125"/>
        <end position="144"/>
    </location>
</feature>
<dbReference type="SUPFAM" id="SSF53098">
    <property type="entry name" value="Ribonuclease H-like"/>
    <property type="match status" value="1"/>
</dbReference>
<dbReference type="GO" id="GO:0004523">
    <property type="term" value="F:RNA-DNA hybrid ribonuclease activity"/>
    <property type="evidence" value="ECO:0007669"/>
    <property type="project" value="InterPro"/>
</dbReference>
<feature type="domain" description="RNase H type-1" evidence="2">
    <location>
        <begin position="38"/>
        <end position="144"/>
    </location>
</feature>
<evidence type="ECO:0000313" key="3">
    <source>
        <dbReference type="EMBL" id="KAL0319579.1"/>
    </source>
</evidence>
<sequence>MKSEYAQGVAFAVNFLHIPLQPKAQRQKATFVYWRKPQQRWYKLNTDGASKGNPGIFEAGGILRDYLGRVIFAFQEPLGTTTHTQAELHAIYKGLKIYREKGFHKSWIESDATVIIDHFHPKTRRMESSVHPPKHSEYSEPDRI</sequence>
<dbReference type="CDD" id="cd06222">
    <property type="entry name" value="RNase_H_like"/>
    <property type="match status" value="1"/>
</dbReference>
<accession>A0AAW2LK82</accession>
<dbReference type="PANTHER" id="PTHR47723:SF19">
    <property type="entry name" value="POLYNUCLEOTIDYL TRANSFERASE, RIBONUCLEASE H-LIKE SUPERFAMILY PROTEIN"/>
    <property type="match status" value="1"/>
</dbReference>